<evidence type="ECO:0000313" key="3">
    <source>
        <dbReference type="Proteomes" id="UP001595909"/>
    </source>
</evidence>
<dbReference type="RefSeq" id="WP_274188275.1">
    <property type="nucleotide sequence ID" value="NZ_BAABHN010000020.1"/>
</dbReference>
<keyword evidence="3" id="KW-1185">Reference proteome</keyword>
<dbReference type="SUPFAM" id="SSF53474">
    <property type="entry name" value="alpha/beta-Hydrolases"/>
    <property type="match status" value="1"/>
</dbReference>
<dbReference type="Proteomes" id="UP001595909">
    <property type="component" value="Unassembled WGS sequence"/>
</dbReference>
<evidence type="ECO:0000313" key="2">
    <source>
        <dbReference type="EMBL" id="MFC4832819.1"/>
    </source>
</evidence>
<organism evidence="2 3">
    <name type="scientific">Actinomycetospora chibensis</name>
    <dbReference type="NCBI Taxonomy" id="663606"/>
    <lineage>
        <taxon>Bacteria</taxon>
        <taxon>Bacillati</taxon>
        <taxon>Actinomycetota</taxon>
        <taxon>Actinomycetes</taxon>
        <taxon>Pseudonocardiales</taxon>
        <taxon>Pseudonocardiaceae</taxon>
        <taxon>Actinomycetospora</taxon>
    </lineage>
</organism>
<reference evidence="3" key="1">
    <citation type="journal article" date="2019" name="Int. J. Syst. Evol. Microbiol.">
        <title>The Global Catalogue of Microorganisms (GCM) 10K type strain sequencing project: providing services to taxonomists for standard genome sequencing and annotation.</title>
        <authorList>
            <consortium name="The Broad Institute Genomics Platform"/>
            <consortium name="The Broad Institute Genome Sequencing Center for Infectious Disease"/>
            <person name="Wu L."/>
            <person name="Ma J."/>
        </authorList>
    </citation>
    <scope>NUCLEOTIDE SEQUENCE [LARGE SCALE GENOMIC DNA]</scope>
    <source>
        <strain evidence="3">CCUG 50347</strain>
    </source>
</reference>
<comment type="caution">
    <text evidence="2">The sequence shown here is derived from an EMBL/GenBank/DDBJ whole genome shotgun (WGS) entry which is preliminary data.</text>
</comment>
<dbReference type="InterPro" id="IPR050266">
    <property type="entry name" value="AB_hydrolase_sf"/>
</dbReference>
<gene>
    <name evidence="2" type="ORF">ACFPEL_10395</name>
</gene>
<feature type="domain" description="AB hydrolase-1" evidence="1">
    <location>
        <begin position="40"/>
        <end position="285"/>
    </location>
</feature>
<protein>
    <submittedName>
        <fullName evidence="2">Alpha/beta fold hydrolase</fullName>
    </submittedName>
</protein>
<dbReference type="InterPro" id="IPR029058">
    <property type="entry name" value="AB_hydrolase_fold"/>
</dbReference>
<proteinExistence type="predicted"/>
<evidence type="ECO:0000259" key="1">
    <source>
        <dbReference type="Pfam" id="PF00561"/>
    </source>
</evidence>
<accession>A0ABV9RF44</accession>
<dbReference type="PANTHER" id="PTHR43798:SF33">
    <property type="entry name" value="HYDROLASE, PUTATIVE (AFU_ORTHOLOGUE AFUA_2G14860)-RELATED"/>
    <property type="match status" value="1"/>
</dbReference>
<dbReference type="GO" id="GO:0016787">
    <property type="term" value="F:hydrolase activity"/>
    <property type="evidence" value="ECO:0007669"/>
    <property type="project" value="UniProtKB-KW"/>
</dbReference>
<name>A0ABV9RF44_9PSEU</name>
<dbReference type="Gene3D" id="3.40.50.1820">
    <property type="entry name" value="alpha/beta hydrolase"/>
    <property type="match status" value="1"/>
</dbReference>
<sequence length="319" mass="33263">MTATRRTRTLHGQRMSYVEACPDAVRSADGRDDAGDDPEVVVLVHGIAGSAETWTPVLQAFEATGCDRLLLAPELLGHGESAGVGGDFSLGAYANGLRDLLAVLGHRRVTVVGHSLGGGVAMQFAYQFPEMCSRLVLVASGGLGRGVSPVLRLAALPGAEWVLPVLASTGLLGLGARGLRLAASLPTTGPGAVGLREAARHAASLTERAHLDAFVDTVRSVIGPGGQRISGTDRLYLTEGLPTLVVWGDRDPVIPVGHARRAGELIPHGRLEIFEGAGHFPHCYEPERFAALLTEFCDANAPAEIDVASLGPRVASRGA</sequence>
<dbReference type="InterPro" id="IPR000073">
    <property type="entry name" value="AB_hydrolase_1"/>
</dbReference>
<dbReference type="PRINTS" id="PR00111">
    <property type="entry name" value="ABHYDROLASE"/>
</dbReference>
<dbReference type="Pfam" id="PF00561">
    <property type="entry name" value="Abhydrolase_1"/>
    <property type="match status" value="1"/>
</dbReference>
<dbReference type="PANTHER" id="PTHR43798">
    <property type="entry name" value="MONOACYLGLYCEROL LIPASE"/>
    <property type="match status" value="1"/>
</dbReference>
<dbReference type="EMBL" id="JBHSIM010000020">
    <property type="protein sequence ID" value="MFC4832819.1"/>
    <property type="molecule type" value="Genomic_DNA"/>
</dbReference>
<keyword evidence="2" id="KW-0378">Hydrolase</keyword>